<evidence type="ECO:0000313" key="1">
    <source>
        <dbReference type="EMBL" id="KAJ3523294.1"/>
    </source>
</evidence>
<dbReference type="EMBL" id="JANHOG010002451">
    <property type="protein sequence ID" value="KAJ3523294.1"/>
    <property type="molecule type" value="Genomic_DNA"/>
</dbReference>
<dbReference type="Proteomes" id="UP001148662">
    <property type="component" value="Unassembled WGS sequence"/>
</dbReference>
<proteinExistence type="predicted"/>
<comment type="caution">
    <text evidence="1">The sequence shown here is derived from an EMBL/GenBank/DDBJ whole genome shotgun (WGS) entry which is preliminary data.</text>
</comment>
<keyword evidence="2" id="KW-1185">Reference proteome</keyword>
<accession>A0ACC1RQ71</accession>
<sequence length="230" mass="24914">MRSATLRIGMGALVRYQLARKLSVGFALSRGVRPGQYASEIMRTRLPGRLDTAASNLMGYRESSLLATTLAETAGNGPQGRMLLPSRRCALMDWHGSRIEMPEEWPGGKSCEPHAEAEKPSSTAIYRSPEGGGVLVTELAATYHPCINSVQDIGRLNFSAHMGQPVILMGVTSSLEISPSYLDHTHKQLEPCCTTYLRFTTEGASGTPRIAPGLLLSIKARPSTHYAART</sequence>
<organism evidence="1 2">
    <name type="scientific">Phlebia brevispora</name>
    <dbReference type="NCBI Taxonomy" id="194682"/>
    <lineage>
        <taxon>Eukaryota</taxon>
        <taxon>Fungi</taxon>
        <taxon>Dikarya</taxon>
        <taxon>Basidiomycota</taxon>
        <taxon>Agaricomycotina</taxon>
        <taxon>Agaricomycetes</taxon>
        <taxon>Polyporales</taxon>
        <taxon>Meruliaceae</taxon>
        <taxon>Phlebia</taxon>
    </lineage>
</organism>
<evidence type="ECO:0000313" key="2">
    <source>
        <dbReference type="Proteomes" id="UP001148662"/>
    </source>
</evidence>
<gene>
    <name evidence="1" type="ORF">NM688_g8754</name>
</gene>
<protein>
    <submittedName>
        <fullName evidence="1">Uncharacterized protein</fullName>
    </submittedName>
</protein>
<name>A0ACC1RQ71_9APHY</name>
<reference evidence="1" key="1">
    <citation type="submission" date="2022-07" db="EMBL/GenBank/DDBJ databases">
        <title>Genome Sequence of Phlebia brevispora.</title>
        <authorList>
            <person name="Buettner E."/>
        </authorList>
    </citation>
    <scope>NUCLEOTIDE SEQUENCE</scope>
    <source>
        <strain evidence="1">MPL23</strain>
    </source>
</reference>